<protein>
    <submittedName>
        <fullName evidence="3">Uncharacterized protein</fullName>
    </submittedName>
</protein>
<keyword evidence="4" id="KW-1185">Reference proteome</keyword>
<dbReference type="EMBL" id="JABEVY010000314">
    <property type="protein sequence ID" value="KAF5236857.1"/>
    <property type="molecule type" value="Genomic_DNA"/>
</dbReference>
<evidence type="ECO:0000313" key="3">
    <source>
        <dbReference type="EMBL" id="KAF5236857.1"/>
    </source>
</evidence>
<dbReference type="AlphaFoldDB" id="A0A8H5DV71"/>
<evidence type="ECO:0000256" key="2">
    <source>
        <dbReference type="SAM" id="MobiDB-lite"/>
    </source>
</evidence>
<dbReference type="Proteomes" id="UP000573603">
    <property type="component" value="Unassembled WGS sequence"/>
</dbReference>
<organism evidence="3 4">
    <name type="scientific">Fusarium anthophilum</name>
    <dbReference type="NCBI Taxonomy" id="48485"/>
    <lineage>
        <taxon>Eukaryota</taxon>
        <taxon>Fungi</taxon>
        <taxon>Dikarya</taxon>
        <taxon>Ascomycota</taxon>
        <taxon>Pezizomycotina</taxon>
        <taxon>Sordariomycetes</taxon>
        <taxon>Hypocreomycetidae</taxon>
        <taxon>Hypocreales</taxon>
        <taxon>Nectriaceae</taxon>
        <taxon>Fusarium</taxon>
        <taxon>Fusarium fujikuroi species complex</taxon>
    </lineage>
</organism>
<keyword evidence="1" id="KW-0175">Coiled coil</keyword>
<feature type="compositionally biased region" description="Basic residues" evidence="2">
    <location>
        <begin position="274"/>
        <end position="296"/>
    </location>
</feature>
<accession>A0A8H5DV71</accession>
<comment type="caution">
    <text evidence="3">The sequence shown here is derived from an EMBL/GenBank/DDBJ whole genome shotgun (WGS) entry which is preliminary data.</text>
</comment>
<reference evidence="3 4" key="1">
    <citation type="journal article" date="2020" name="BMC Genomics">
        <title>Correction to: Identification and distribution of gene clusters required for synthesis of sphingolipid metabolism inhibitors in diverse species of the filamentous fungus Fusarium.</title>
        <authorList>
            <person name="Kim H.S."/>
            <person name="Lohmar J.M."/>
            <person name="Busman M."/>
            <person name="Brown D.W."/>
            <person name="Naumann T.A."/>
            <person name="Divon H.H."/>
            <person name="Lysoe E."/>
            <person name="Uhlig S."/>
            <person name="Proctor R.H."/>
        </authorList>
    </citation>
    <scope>NUCLEOTIDE SEQUENCE [LARGE SCALE GENOMIC DNA]</scope>
    <source>
        <strain evidence="3 4">NRRL 25214</strain>
    </source>
</reference>
<evidence type="ECO:0000256" key="1">
    <source>
        <dbReference type="SAM" id="Coils"/>
    </source>
</evidence>
<name>A0A8H5DV71_9HYPO</name>
<gene>
    <name evidence="3" type="ORF">FANTH_11099</name>
</gene>
<evidence type="ECO:0000313" key="4">
    <source>
        <dbReference type="Proteomes" id="UP000573603"/>
    </source>
</evidence>
<proteinExistence type="predicted"/>
<feature type="region of interest" description="Disordered" evidence="2">
    <location>
        <begin position="251"/>
        <end position="296"/>
    </location>
</feature>
<feature type="compositionally biased region" description="Basic and acidic residues" evidence="2">
    <location>
        <begin position="251"/>
        <end position="261"/>
    </location>
</feature>
<sequence length="296" mass="32893">MPPAGNYYMRPNPSHIHLPPPPGWRPPTAIPPNAIPPIAFPPLQLWHNVIYDCMRRVLVEHGCTHTSSKPVGLSREDAETLLSTIHRTFKASIQNELSGIRTILNEKNTSSDPAATSSTITAEDIKVIRQEIQSLRDTLCLEFKALAQGQPPDLPTVLSECKLMDVTASWSTTAQALKGAVQSLERTVEDLKNMLTQDRAKYWSEIEALRAEKLSAFHHGPALDTLDSPSKTAQEIKGYLQEIRGLLYKVQEKKPSQEDLKPTPLRGGPETRARAKARAKAQGKRKAAHQRGKRVQ</sequence>
<feature type="coiled-coil region" evidence="1">
    <location>
        <begin position="174"/>
        <end position="201"/>
    </location>
</feature>